<evidence type="ECO:0000256" key="8">
    <source>
        <dbReference type="ARBA" id="ARBA00022833"/>
    </source>
</evidence>
<evidence type="ECO:0000256" key="6">
    <source>
        <dbReference type="ARBA" id="ARBA00022723"/>
    </source>
</evidence>
<evidence type="ECO:0000256" key="4">
    <source>
        <dbReference type="ARBA" id="ARBA00022691"/>
    </source>
</evidence>
<dbReference type="InterPro" id="IPR022776">
    <property type="entry name" value="TRM13/UPF0224_CHHC_Znf_dom"/>
</dbReference>
<evidence type="ECO:0000256" key="11">
    <source>
        <dbReference type="ARBA" id="ARBA00049393"/>
    </source>
</evidence>
<feature type="region of interest" description="Disordered" evidence="13">
    <location>
        <begin position="1"/>
        <end position="77"/>
    </location>
</feature>
<dbReference type="Proteomes" id="UP001153620">
    <property type="component" value="Chromosome 4"/>
</dbReference>
<reference evidence="15" key="2">
    <citation type="submission" date="2022-10" db="EMBL/GenBank/DDBJ databases">
        <authorList>
            <consortium name="ENA_rothamsted_submissions"/>
            <consortium name="culmorum"/>
            <person name="King R."/>
        </authorList>
    </citation>
    <scope>NUCLEOTIDE SEQUENCE</scope>
</reference>
<feature type="domain" description="CHHC U11-48K-type" evidence="14">
    <location>
        <begin position="118"/>
        <end position="145"/>
    </location>
</feature>
<name>A0A9N9SAZ1_9DIPT</name>
<reference evidence="15" key="1">
    <citation type="submission" date="2022-01" db="EMBL/GenBank/DDBJ databases">
        <authorList>
            <person name="King R."/>
        </authorList>
    </citation>
    <scope>NUCLEOTIDE SEQUENCE</scope>
</reference>
<proteinExistence type="inferred from homology"/>
<dbReference type="PANTHER" id="PTHR12998:SF0">
    <property type="entry name" value="TRNA:M(4)X MODIFICATION ENZYME TRM13 HOMOLOG"/>
    <property type="match status" value="1"/>
</dbReference>
<sequence length="471" mass="54518">MSVENPKRMKMEDKTAEIDIEESSSTQTLKEHNNPIIETKVQENGKITESDPQKQSPVNILRRQKPQQKIPDPSSETPHCQYWVKRKSRYCKMTLKAGAKFCGEHLTADNKPELDEKRVLCPLDPTHSVYTFKLARHLKVCNVKKMENNERYVKKNYNVGEIRAADEDDEAFRLKDVSQDEIDRVTKIVGNLYDKFIEGNIKNFIKSHKIFDEELKIEHYGDEKIRHLIQTSSILGILKENKLLEPATCFIDLGAGKGNLSFWMSKVILDDKIEDSKVLVVDRASHRHKKDNVLKDSGVVDRLRVDIGDLDMTELNFNSCKSIVGVSKHLCGRATDFALRCLINGNEGTVKTKGFLICVCCHHQITYDSFLGKDWMIQHGFDRKTFNILIKMVSWCTCGDGKSREQHKERGNETDEKLKERELVGWKCKRLLDFARVEFMRKLDYDTNLCYYVEKEQTLENICIFGKIKEN</sequence>
<comment type="catalytic activity">
    <reaction evidence="11 12">
        <text>adenosine(4) in tRNA(His) + S-adenosyl-L-methionine = 2'-O-methyladenosine(4) in tRNA(His) + S-adenosyl-L-homocysteine + H(+)</text>
        <dbReference type="Rhea" id="RHEA:43196"/>
        <dbReference type="Rhea" id="RHEA-COMP:10401"/>
        <dbReference type="Rhea" id="RHEA-COMP:10402"/>
        <dbReference type="ChEBI" id="CHEBI:15378"/>
        <dbReference type="ChEBI" id="CHEBI:57856"/>
        <dbReference type="ChEBI" id="CHEBI:59789"/>
        <dbReference type="ChEBI" id="CHEBI:74411"/>
        <dbReference type="ChEBI" id="CHEBI:74477"/>
        <dbReference type="EC" id="2.1.1.225"/>
    </reaction>
</comment>
<evidence type="ECO:0000256" key="9">
    <source>
        <dbReference type="ARBA" id="ARBA00048165"/>
    </source>
</evidence>
<dbReference type="InterPro" id="IPR039044">
    <property type="entry name" value="Trm13"/>
</dbReference>
<dbReference type="PANTHER" id="PTHR12998">
    <property type="entry name" value="TRNA:M(4)X MODIFICATION ENZYME TRM13 HOMOLOG"/>
    <property type="match status" value="1"/>
</dbReference>
<dbReference type="EC" id="2.1.1.225" evidence="12"/>
<accession>A0A9N9SAZ1</accession>
<keyword evidence="5 12" id="KW-0819">tRNA processing</keyword>
<dbReference type="GO" id="GO:0106050">
    <property type="term" value="F:tRNA 2'-O-methyltransferase activity"/>
    <property type="evidence" value="ECO:0007669"/>
    <property type="project" value="UniProtKB-UniRule"/>
</dbReference>
<comment type="catalytic activity">
    <reaction evidence="9 12">
        <text>cytidine(4) in tRNA(Pro) + S-adenosyl-L-methionine = 2'-O-methylcytidine(4) in tRNA(Pro) + S-adenosyl-L-homocysteine + H(+)</text>
        <dbReference type="Rhea" id="RHEA:32767"/>
        <dbReference type="Rhea" id="RHEA-COMP:10397"/>
        <dbReference type="Rhea" id="RHEA-COMP:10398"/>
        <dbReference type="ChEBI" id="CHEBI:15378"/>
        <dbReference type="ChEBI" id="CHEBI:57856"/>
        <dbReference type="ChEBI" id="CHEBI:59789"/>
        <dbReference type="ChEBI" id="CHEBI:74495"/>
        <dbReference type="ChEBI" id="CHEBI:82748"/>
        <dbReference type="EC" id="2.1.1.225"/>
    </reaction>
</comment>
<keyword evidence="4 12" id="KW-0949">S-adenosyl-L-methionine</keyword>
<evidence type="ECO:0000313" key="16">
    <source>
        <dbReference type="Proteomes" id="UP001153620"/>
    </source>
</evidence>
<comment type="similarity">
    <text evidence="1 12">Belongs to the methyltransferase TRM13 family.</text>
</comment>
<dbReference type="Pfam" id="PF05253">
    <property type="entry name" value="zf-U11-48K"/>
    <property type="match status" value="1"/>
</dbReference>
<organism evidence="15 16">
    <name type="scientific">Chironomus riparius</name>
    <dbReference type="NCBI Taxonomy" id="315576"/>
    <lineage>
        <taxon>Eukaryota</taxon>
        <taxon>Metazoa</taxon>
        <taxon>Ecdysozoa</taxon>
        <taxon>Arthropoda</taxon>
        <taxon>Hexapoda</taxon>
        <taxon>Insecta</taxon>
        <taxon>Pterygota</taxon>
        <taxon>Neoptera</taxon>
        <taxon>Endopterygota</taxon>
        <taxon>Diptera</taxon>
        <taxon>Nematocera</taxon>
        <taxon>Chironomoidea</taxon>
        <taxon>Chironomidae</taxon>
        <taxon>Chironominae</taxon>
        <taxon>Chironomus</taxon>
    </lineage>
</organism>
<dbReference type="InterPro" id="IPR007871">
    <property type="entry name" value="Methyltransferase_TRM13"/>
</dbReference>
<evidence type="ECO:0000256" key="3">
    <source>
        <dbReference type="ARBA" id="ARBA00022679"/>
    </source>
</evidence>
<dbReference type="InterPro" id="IPR021721">
    <property type="entry name" value="Znf_CCCH-type_TRM13"/>
</dbReference>
<protein>
    <recommendedName>
        <fullName evidence="12">tRNA:m(4)X modification enzyme TRM13</fullName>
        <ecNumber evidence="12">2.1.1.225</ecNumber>
    </recommendedName>
</protein>
<feature type="compositionally biased region" description="Basic and acidic residues" evidence="13">
    <location>
        <begin position="40"/>
        <end position="52"/>
    </location>
</feature>
<dbReference type="PROSITE" id="PS51800">
    <property type="entry name" value="ZF_CHHC_U11_48K"/>
    <property type="match status" value="1"/>
</dbReference>
<dbReference type="GO" id="GO:0008270">
    <property type="term" value="F:zinc ion binding"/>
    <property type="evidence" value="ECO:0007669"/>
    <property type="project" value="UniProtKB-KW"/>
</dbReference>
<evidence type="ECO:0000256" key="10">
    <source>
        <dbReference type="ARBA" id="ARBA00048635"/>
    </source>
</evidence>
<evidence type="ECO:0000256" key="5">
    <source>
        <dbReference type="ARBA" id="ARBA00022694"/>
    </source>
</evidence>
<feature type="compositionally biased region" description="Basic and acidic residues" evidence="13">
    <location>
        <begin position="1"/>
        <end position="17"/>
    </location>
</feature>
<dbReference type="Pfam" id="PF11722">
    <property type="entry name" value="zf-TRM13_CCCH"/>
    <property type="match status" value="1"/>
</dbReference>
<evidence type="ECO:0000313" key="15">
    <source>
        <dbReference type="EMBL" id="CAG9812351.1"/>
    </source>
</evidence>
<keyword evidence="7 12" id="KW-0863">Zinc-finger</keyword>
<comment type="function">
    <text evidence="12">tRNA methylase which 2'-O-methylates cytidine(4) in tRNA(Pro) and tRNA(Gly)(GCC), and adenosine(4) in tRNA(His).</text>
</comment>
<dbReference type="OrthoDB" id="258806at2759"/>
<evidence type="ECO:0000256" key="7">
    <source>
        <dbReference type="ARBA" id="ARBA00022771"/>
    </source>
</evidence>
<keyword evidence="3 12" id="KW-0808">Transferase</keyword>
<keyword evidence="8 12" id="KW-0862">Zinc</keyword>
<dbReference type="AlphaFoldDB" id="A0A9N9SAZ1"/>
<evidence type="ECO:0000256" key="13">
    <source>
        <dbReference type="SAM" id="MobiDB-lite"/>
    </source>
</evidence>
<keyword evidence="2 12" id="KW-0489">Methyltransferase</keyword>
<dbReference type="GO" id="GO:0030488">
    <property type="term" value="P:tRNA methylation"/>
    <property type="evidence" value="ECO:0007669"/>
    <property type="project" value="InterPro"/>
</dbReference>
<evidence type="ECO:0000256" key="2">
    <source>
        <dbReference type="ARBA" id="ARBA00022603"/>
    </source>
</evidence>
<evidence type="ECO:0000256" key="1">
    <source>
        <dbReference type="ARBA" id="ARBA00005265"/>
    </source>
</evidence>
<comment type="catalytic activity">
    <reaction evidence="10 12">
        <text>cytidine(4) in tRNA(Gly)(GCC) + S-adenosyl-L-methionine = 2'-O-methylcytidine(4) in tRNA(Gly)(GCC) + S-adenosyl-L-homocysteine + H(+)</text>
        <dbReference type="Rhea" id="RHEA:43192"/>
        <dbReference type="Rhea" id="RHEA-COMP:10399"/>
        <dbReference type="Rhea" id="RHEA-COMP:10400"/>
        <dbReference type="ChEBI" id="CHEBI:15378"/>
        <dbReference type="ChEBI" id="CHEBI:57856"/>
        <dbReference type="ChEBI" id="CHEBI:59789"/>
        <dbReference type="ChEBI" id="CHEBI:74495"/>
        <dbReference type="ChEBI" id="CHEBI:82748"/>
        <dbReference type="EC" id="2.1.1.225"/>
    </reaction>
</comment>
<gene>
    <name evidence="15" type="ORF">CHIRRI_LOCUS15156</name>
</gene>
<keyword evidence="16" id="KW-1185">Reference proteome</keyword>
<evidence type="ECO:0000259" key="14">
    <source>
        <dbReference type="PROSITE" id="PS51800"/>
    </source>
</evidence>
<dbReference type="EMBL" id="OU895880">
    <property type="protein sequence ID" value="CAG9812351.1"/>
    <property type="molecule type" value="Genomic_DNA"/>
</dbReference>
<dbReference type="Pfam" id="PF05206">
    <property type="entry name" value="TRM13"/>
    <property type="match status" value="1"/>
</dbReference>
<evidence type="ECO:0000256" key="12">
    <source>
        <dbReference type="RuleBase" id="RU367103"/>
    </source>
</evidence>
<keyword evidence="6 12" id="KW-0479">Metal-binding</keyword>